<dbReference type="OrthoDB" id="6497305at2759"/>
<gene>
    <name evidence="1" type="ORF">HPB48_022830</name>
</gene>
<dbReference type="EMBL" id="JABSTR010000006">
    <property type="protein sequence ID" value="KAH9372312.1"/>
    <property type="molecule type" value="Genomic_DNA"/>
</dbReference>
<proteinExistence type="predicted"/>
<dbReference type="Proteomes" id="UP000821853">
    <property type="component" value="Chromosome 4"/>
</dbReference>
<comment type="caution">
    <text evidence="1">The sequence shown here is derived from an EMBL/GenBank/DDBJ whole genome shotgun (WGS) entry which is preliminary data.</text>
</comment>
<sequence>MLAFVIRFKYGTTILEELPIGLVQDVQLDYMHLVCLGVVRKLLKLWVRGPKESRQEIDMREELSLKLSKVAMFVPVEFNRRPRSLLELDRWNSTEFRFFLLYGGPIVLSSILKQGLYENFLSVHVAITILASPSSSPSEIDYAEELLRFFIKVFANIYGKHRRTMCMHCPTLLQTHVT</sequence>
<keyword evidence="2" id="KW-1185">Reference proteome</keyword>
<evidence type="ECO:0000313" key="1">
    <source>
        <dbReference type="EMBL" id="KAH9372312.1"/>
    </source>
</evidence>
<dbReference type="OMA" id="ATEYRRC"/>
<reference evidence="1 2" key="1">
    <citation type="journal article" date="2020" name="Cell">
        <title>Large-Scale Comparative Analyses of Tick Genomes Elucidate Their Genetic Diversity and Vector Capacities.</title>
        <authorList>
            <consortium name="Tick Genome and Microbiome Consortium (TIGMIC)"/>
            <person name="Jia N."/>
            <person name="Wang J."/>
            <person name="Shi W."/>
            <person name="Du L."/>
            <person name="Sun Y."/>
            <person name="Zhan W."/>
            <person name="Jiang J.F."/>
            <person name="Wang Q."/>
            <person name="Zhang B."/>
            <person name="Ji P."/>
            <person name="Bell-Sakyi L."/>
            <person name="Cui X.M."/>
            <person name="Yuan T.T."/>
            <person name="Jiang B.G."/>
            <person name="Yang W.F."/>
            <person name="Lam T.T."/>
            <person name="Chang Q.C."/>
            <person name="Ding S.J."/>
            <person name="Wang X.J."/>
            <person name="Zhu J.G."/>
            <person name="Ruan X.D."/>
            <person name="Zhao L."/>
            <person name="Wei J.T."/>
            <person name="Ye R.Z."/>
            <person name="Que T.C."/>
            <person name="Du C.H."/>
            <person name="Zhou Y.H."/>
            <person name="Cheng J.X."/>
            <person name="Dai P.F."/>
            <person name="Guo W.B."/>
            <person name="Han X.H."/>
            <person name="Huang E.J."/>
            <person name="Li L.F."/>
            <person name="Wei W."/>
            <person name="Gao Y.C."/>
            <person name="Liu J.Z."/>
            <person name="Shao H.Z."/>
            <person name="Wang X."/>
            <person name="Wang C.C."/>
            <person name="Yang T.C."/>
            <person name="Huo Q.B."/>
            <person name="Li W."/>
            <person name="Chen H.Y."/>
            <person name="Chen S.E."/>
            <person name="Zhou L.G."/>
            <person name="Ni X.B."/>
            <person name="Tian J.H."/>
            <person name="Sheng Y."/>
            <person name="Liu T."/>
            <person name="Pan Y.S."/>
            <person name="Xia L.Y."/>
            <person name="Li J."/>
            <person name="Zhao F."/>
            <person name="Cao W.C."/>
        </authorList>
    </citation>
    <scope>NUCLEOTIDE SEQUENCE [LARGE SCALE GENOMIC DNA]</scope>
    <source>
        <strain evidence="1">HaeL-2018</strain>
    </source>
</reference>
<dbReference type="VEuPathDB" id="VectorBase:HLOH_046373"/>
<organism evidence="1 2">
    <name type="scientific">Haemaphysalis longicornis</name>
    <name type="common">Bush tick</name>
    <dbReference type="NCBI Taxonomy" id="44386"/>
    <lineage>
        <taxon>Eukaryota</taxon>
        <taxon>Metazoa</taxon>
        <taxon>Ecdysozoa</taxon>
        <taxon>Arthropoda</taxon>
        <taxon>Chelicerata</taxon>
        <taxon>Arachnida</taxon>
        <taxon>Acari</taxon>
        <taxon>Parasitiformes</taxon>
        <taxon>Ixodida</taxon>
        <taxon>Ixodoidea</taxon>
        <taxon>Ixodidae</taxon>
        <taxon>Haemaphysalinae</taxon>
        <taxon>Haemaphysalis</taxon>
    </lineage>
</organism>
<dbReference type="AlphaFoldDB" id="A0A9J6GCZ9"/>
<evidence type="ECO:0000313" key="2">
    <source>
        <dbReference type="Proteomes" id="UP000821853"/>
    </source>
</evidence>
<dbReference type="PANTHER" id="PTHR33053">
    <property type="entry name" value="PROTEIN, PUTATIVE-RELATED"/>
    <property type="match status" value="1"/>
</dbReference>
<accession>A0A9J6GCZ9</accession>
<protein>
    <submittedName>
        <fullName evidence="1">Uncharacterized protein</fullName>
    </submittedName>
</protein>
<name>A0A9J6GCZ9_HAELO</name>
<dbReference type="PANTHER" id="PTHR33053:SF25">
    <property type="entry name" value="TRANSPOSASE DOMAIN-CONTAINING PROTEIN"/>
    <property type="match status" value="1"/>
</dbReference>